<dbReference type="Gene3D" id="2.60.40.1930">
    <property type="match status" value="1"/>
</dbReference>
<evidence type="ECO:0000313" key="1">
    <source>
        <dbReference type="EMBL" id="GAA4311933.1"/>
    </source>
</evidence>
<accession>A0ABP8FVM9</accession>
<evidence type="ECO:0000313" key="2">
    <source>
        <dbReference type="Proteomes" id="UP001500582"/>
    </source>
</evidence>
<proteinExistence type="predicted"/>
<dbReference type="SUPFAM" id="SSF49464">
    <property type="entry name" value="Carboxypeptidase regulatory domain-like"/>
    <property type="match status" value="1"/>
</dbReference>
<dbReference type="Proteomes" id="UP001500582">
    <property type="component" value="Unassembled WGS sequence"/>
</dbReference>
<dbReference type="InterPro" id="IPR008969">
    <property type="entry name" value="CarboxyPept-like_regulatory"/>
</dbReference>
<comment type="caution">
    <text evidence="1">The sequence shown here is derived from an EMBL/GenBank/DDBJ whole genome shotgun (WGS) entry which is preliminary data.</text>
</comment>
<keyword evidence="1" id="KW-0675">Receptor</keyword>
<protein>
    <submittedName>
        <fullName evidence="1">TonB-dependent receptor plug domain-containing protein</fullName>
    </submittedName>
</protein>
<keyword evidence="2" id="KW-1185">Reference proteome</keyword>
<reference evidence="2" key="1">
    <citation type="journal article" date="2019" name="Int. J. Syst. Evol. Microbiol.">
        <title>The Global Catalogue of Microorganisms (GCM) 10K type strain sequencing project: providing services to taxonomists for standard genome sequencing and annotation.</title>
        <authorList>
            <consortium name="The Broad Institute Genomics Platform"/>
            <consortium name="The Broad Institute Genome Sequencing Center for Infectious Disease"/>
            <person name="Wu L."/>
            <person name="Ma J."/>
        </authorList>
    </citation>
    <scope>NUCLEOTIDE SEQUENCE [LARGE SCALE GENOMIC DNA]</scope>
    <source>
        <strain evidence="2">JCM 17705</strain>
    </source>
</reference>
<dbReference type="EMBL" id="BAABFT010000002">
    <property type="protein sequence ID" value="GAA4311933.1"/>
    <property type="molecule type" value="Genomic_DNA"/>
</dbReference>
<gene>
    <name evidence="1" type="ORF">GCM10023149_07090</name>
</gene>
<name>A0ABP8FVM9_9SPHI</name>
<organism evidence="1 2">
    <name type="scientific">Mucilaginibacter gynuensis</name>
    <dbReference type="NCBI Taxonomy" id="1302236"/>
    <lineage>
        <taxon>Bacteria</taxon>
        <taxon>Pseudomonadati</taxon>
        <taxon>Bacteroidota</taxon>
        <taxon>Sphingobacteriia</taxon>
        <taxon>Sphingobacteriales</taxon>
        <taxon>Sphingobacteriaceae</taxon>
        <taxon>Mucilaginibacter</taxon>
    </lineage>
</organism>
<sequence>MLFFCSSDTFAQTSDRAIVQDIITKMTCYVDSSAQEKVYLHTDKPYYTLNDTLYFKSYLFNATYLTASAKSGILYVEIANEQNRIVKRAMVALYVGLGWGNIVLTDKIFQNGNYTLRAYTNWMRNNGTNGMFEKQFYISSPGEGDVLIKSRFSAKLEDGKQKASIGLKVNKLDERPLILEDFILRVTDGKKVWYKDKVRTMMDGAIDYGFNIPEKAAANKLFVSLQPANKAQSNTLYSMPLLLNRPENIDLQFMPEGGSLVAGINTRVAFKALSEDGLGTNVSGIIYNSKQQEAGNFQSLHAGIGSFGFVPQVGEVYTAKIKLPDGTYSKPYPLPVVKPSGTVLNVINKLGADSLEINVSATLDIPAANYYLIGQSRGIGCYAVIMKIIHGSGKVKVDRAQFSTGIARFSLLNTAKQVLNERIIYIDQADDLRITMVPDKKRYDKRDSVAMNMIVTNKAGEPVQGSFSIAVTDDTQVKTDSLKTNNLKSYALLTSELKGQVEDPGYYFPPAYNPEKWQQLDNLLLAQGWVNYDWASVFQPFKQPSFTAEANFTIKGKVTNMFNKPVKSSGVLLLSKKPGFILDTVTNNNGVFTFDNLVPSDTASYLIQARNRKGKSFNVGVEVDEFVAPVFTTAQNRTMPWYVNTDTTSMVLVKNKLTYDKKQQELSSPNMLKQVNIKNKRIIKGSKNLNEDGGSDLVLDEEYLQGVGKLTLGDLLEKNIKGFRQGNGKNPYMYFVFTQQMHLIIDGIDIDFGAPDPIGSFPYSLYVKQFLDYYNAEDIKGIELMKSTKYNMTYMSRYVSNPMALPWDHAFIEVTTYSGSGPYLSKTPGVYIYKPMAFYPAKEFYSPKYKSKDDKSFIDTRSTIYWAPNIITGKDGKATVSFYTADISGTYHLSINGSDMEGNIGSNTTTIKVQ</sequence>